<dbReference type="InterPro" id="IPR011049">
    <property type="entry name" value="Serralysin-like_metalloprot_C"/>
</dbReference>
<dbReference type="InterPro" id="IPR028992">
    <property type="entry name" value="Hedgehog/Intein_dom"/>
</dbReference>
<dbReference type="PRINTS" id="PR00313">
    <property type="entry name" value="CABNDNGRPT"/>
</dbReference>
<dbReference type="Pfam" id="PF13403">
    <property type="entry name" value="Hint_2"/>
    <property type="match status" value="1"/>
</dbReference>
<dbReference type="EMBL" id="QAAA01000002">
    <property type="protein sequence ID" value="PTN03482.1"/>
    <property type="molecule type" value="Genomic_DNA"/>
</dbReference>
<accession>A0A2T5BV68</accession>
<dbReference type="OrthoDB" id="7752576at2"/>
<feature type="domain" description="Hedgehog/Intein (Hint)" evidence="2">
    <location>
        <begin position="423"/>
        <end position="569"/>
    </location>
</feature>
<dbReference type="PROSITE" id="PS00330">
    <property type="entry name" value="HEMOLYSIN_CALCIUM"/>
    <property type="match status" value="3"/>
</dbReference>
<comment type="caution">
    <text evidence="3">The sequence shown here is derived from an EMBL/GenBank/DDBJ whole genome shotgun (WGS) entry which is preliminary data.</text>
</comment>
<dbReference type="RefSeq" id="WP_107890776.1">
    <property type="nucleotide sequence ID" value="NZ_NHSI01000055.1"/>
</dbReference>
<evidence type="ECO:0000256" key="1">
    <source>
        <dbReference type="SAM" id="MobiDB-lite"/>
    </source>
</evidence>
<protein>
    <submittedName>
        <fullName evidence="3">Putative secreted protein (Type I secretion substrate)</fullName>
    </submittedName>
</protein>
<evidence type="ECO:0000313" key="4">
    <source>
        <dbReference type="Proteomes" id="UP000243859"/>
    </source>
</evidence>
<dbReference type="Pfam" id="PF00353">
    <property type="entry name" value="HemolysinCabind"/>
    <property type="match status" value="1"/>
</dbReference>
<dbReference type="InterPro" id="IPR006141">
    <property type="entry name" value="Intein_N"/>
</dbReference>
<organism evidence="3 4">
    <name type="scientific">Rhodovulum imhoffii</name>
    <dbReference type="NCBI Taxonomy" id="365340"/>
    <lineage>
        <taxon>Bacteria</taxon>
        <taxon>Pseudomonadati</taxon>
        <taxon>Pseudomonadota</taxon>
        <taxon>Alphaproteobacteria</taxon>
        <taxon>Rhodobacterales</taxon>
        <taxon>Paracoccaceae</taxon>
        <taxon>Rhodovulum</taxon>
    </lineage>
</organism>
<keyword evidence="4" id="KW-1185">Reference proteome</keyword>
<dbReference type="AlphaFoldDB" id="A0A2T5BV68"/>
<dbReference type="SUPFAM" id="SSF51120">
    <property type="entry name" value="beta-Roll"/>
    <property type="match status" value="1"/>
</dbReference>
<dbReference type="GO" id="GO:0005509">
    <property type="term" value="F:calcium ion binding"/>
    <property type="evidence" value="ECO:0007669"/>
    <property type="project" value="InterPro"/>
</dbReference>
<dbReference type="Gene3D" id="2.150.10.10">
    <property type="entry name" value="Serralysin-like metalloprotease, C-terminal"/>
    <property type="match status" value="1"/>
</dbReference>
<gene>
    <name evidence="3" type="ORF">C8N32_1022</name>
</gene>
<dbReference type="InterPro" id="IPR036844">
    <property type="entry name" value="Hint_dom_sf"/>
</dbReference>
<evidence type="ECO:0000313" key="3">
    <source>
        <dbReference type="EMBL" id="PTN03482.1"/>
    </source>
</evidence>
<dbReference type="GO" id="GO:0016539">
    <property type="term" value="P:intein-mediated protein splicing"/>
    <property type="evidence" value="ECO:0007669"/>
    <property type="project" value="InterPro"/>
</dbReference>
<feature type="region of interest" description="Disordered" evidence="1">
    <location>
        <begin position="39"/>
        <end position="61"/>
    </location>
</feature>
<name>A0A2T5BV68_9RHOB</name>
<sequence>MALSIVDPTSTEIEHLASVDVKFSGAHIGGGIYFSANHNPTPGGGSTAVPQSSLTGEAESHATTELDYTLPSGGEPWNTYREDIDGDGDVDIVLAGFDMSLHVGERLASTGEFYDGPSVPLLIANDPNDLSGDVTITGYPSAANSLDGTSGTLHQTTGTLATGGYTDQTVGVDAGGYFTIDDAEAVGGMSGGGTFLDFDANGDGTTETYLIGSVARAGTIRDSDTGEVLGTFVQSASFSPHYADLAAAIEGLTGDEARTADDFPRMTLLSAQTVGSTLTTVQGQFFHEDIYGGVNADTLLGAGGDDHIFGGDGADSIDGGTGSDRIDGGSGGDTLSGGAGADWFVGSGLGGGATDVITDFEATGGDVIDLSSYFVTLDDVVAATVELGDGSILISLPIGLGGGAVQVLDTTIADLNATNVNVVCFTEGTLILTSNGEKPVETLVVGDEVLTYNGHSKPLKAINIRRLGQLELGDRPNLWPVVIEKNALGSGIPHKRLRVSPQHRLLINSKIAQRIAGEPALVSAKKILGHPGTRQPRPPNGCTYIHLIFEEHEVIQANGCWSESFYPGDQALLTLPRQLAQEYSNIFGQFSGPNRPILDGQKARNMINRHLKNAKALQIQQR</sequence>
<reference evidence="3 4" key="1">
    <citation type="submission" date="2018-04" db="EMBL/GenBank/DDBJ databases">
        <title>Genomic Encyclopedia of Archaeal and Bacterial Type Strains, Phase II (KMG-II): from individual species to whole genera.</title>
        <authorList>
            <person name="Goeker M."/>
        </authorList>
    </citation>
    <scope>NUCLEOTIDE SEQUENCE [LARGE SCALE GENOMIC DNA]</scope>
    <source>
        <strain evidence="3 4">DSM 18064</strain>
    </source>
</reference>
<dbReference type="InterPro" id="IPR001343">
    <property type="entry name" value="Hemolysn_Ca-bd"/>
</dbReference>
<dbReference type="SUPFAM" id="SSF51294">
    <property type="entry name" value="Hedgehog/intein (Hint) domain"/>
    <property type="match status" value="1"/>
</dbReference>
<dbReference type="InterPro" id="IPR018511">
    <property type="entry name" value="Hemolysin-typ_Ca-bd_CS"/>
</dbReference>
<proteinExistence type="predicted"/>
<dbReference type="Proteomes" id="UP000243859">
    <property type="component" value="Unassembled WGS sequence"/>
</dbReference>
<evidence type="ECO:0000259" key="2">
    <source>
        <dbReference type="Pfam" id="PF13403"/>
    </source>
</evidence>
<dbReference type="Gene3D" id="2.170.16.10">
    <property type="entry name" value="Hedgehog/Intein (Hint) domain"/>
    <property type="match status" value="1"/>
</dbReference>
<dbReference type="PROSITE" id="PS50817">
    <property type="entry name" value="INTEIN_N_TER"/>
    <property type="match status" value="1"/>
</dbReference>